<dbReference type="SUPFAM" id="SSF46689">
    <property type="entry name" value="Homeodomain-like"/>
    <property type="match status" value="1"/>
</dbReference>
<dbReference type="InterPro" id="IPR009057">
    <property type="entry name" value="Homeodomain-like_sf"/>
</dbReference>
<keyword evidence="5" id="KW-0539">Nucleus</keyword>
<evidence type="ECO:0000313" key="11">
    <source>
        <dbReference type="Proteomes" id="UP000596742"/>
    </source>
</evidence>
<dbReference type="InterPro" id="IPR019787">
    <property type="entry name" value="Znf_PHD-finger"/>
</dbReference>
<sequence>MSKEKKKYKQNYNDTTLEMVVQLVKDGGISMRKAALAYGIPRSTIQDKVNGGTEIAARSGPKPVLSTTEEARIVEWCLEMAKIGYPRTRFELLHIVKKILDDDGRQTKFRDNLPGKDWYYSFKSRHPEISERTPNDLGKERAMVSPFKIKKWFEDFTKYMTEEVEGGMDILKDPSRLYNADESGFPLCPKTSKVLTMRGSKQVYNFSSSDKTQITVLACTSATAHYIPPMIVYPGVRFKYNPLEGFEDAILGRSINELTRWKIQEKNGLQKAVFAKVFKSAWDISANVENAVKGFKEAGFFPYKPSAVIENPKLGPSCLFPEFKHDPLPVTSTATATVDDDASIVSTVLPSTVIASDDDNASIVSTVLTSRVTVTVDDNTSSATVDDNATVLSTVYPSTVTSVVDDNASIVTESTVLPTCHIENIPTARPITEVANVSNAEIEAVDAEIPALISHTQSISEASVSRDSFAKFLQLPKAKETSARRKTYVPLPKALSGLQMNKILTERKEKKEHEEREKKRRKEEREERKRQKEMKSSKPKQGKKKRKNKATNNGENKSCYKCESEIEVMVLSIKCDNCERLFHRACANLSQCGVLEGESDPDYFECEFC</sequence>
<evidence type="ECO:0000256" key="7">
    <source>
        <dbReference type="SAM" id="MobiDB-lite"/>
    </source>
</evidence>
<dbReference type="AlphaFoldDB" id="A0A8B6DH84"/>
<dbReference type="CDD" id="cd15489">
    <property type="entry name" value="PHD_SF"/>
    <property type="match status" value="1"/>
</dbReference>
<evidence type="ECO:0000259" key="8">
    <source>
        <dbReference type="PROSITE" id="PS50016"/>
    </source>
</evidence>
<keyword evidence="1" id="KW-0479">Metal-binding</keyword>
<dbReference type="Pfam" id="PF05225">
    <property type="entry name" value="HTH_psq"/>
    <property type="match status" value="1"/>
</dbReference>
<evidence type="ECO:0000313" key="10">
    <source>
        <dbReference type="EMBL" id="VDI18437.1"/>
    </source>
</evidence>
<feature type="compositionally biased region" description="Basic residues" evidence="7">
    <location>
        <begin position="537"/>
        <end position="549"/>
    </location>
</feature>
<organism evidence="10 11">
    <name type="scientific">Mytilus galloprovincialis</name>
    <name type="common">Mediterranean mussel</name>
    <dbReference type="NCBI Taxonomy" id="29158"/>
    <lineage>
        <taxon>Eukaryota</taxon>
        <taxon>Metazoa</taxon>
        <taxon>Spiralia</taxon>
        <taxon>Lophotrochozoa</taxon>
        <taxon>Mollusca</taxon>
        <taxon>Bivalvia</taxon>
        <taxon>Autobranchia</taxon>
        <taxon>Pteriomorphia</taxon>
        <taxon>Mytilida</taxon>
        <taxon>Mytiloidea</taxon>
        <taxon>Mytilidae</taxon>
        <taxon>Mytilinae</taxon>
        <taxon>Mytilus</taxon>
    </lineage>
</organism>
<evidence type="ECO:0000256" key="2">
    <source>
        <dbReference type="ARBA" id="ARBA00022771"/>
    </source>
</evidence>
<dbReference type="OrthoDB" id="10058523at2759"/>
<dbReference type="GO" id="GO:0003677">
    <property type="term" value="F:DNA binding"/>
    <property type="evidence" value="ECO:0007669"/>
    <property type="project" value="UniProtKB-KW"/>
</dbReference>
<dbReference type="InterPro" id="IPR011011">
    <property type="entry name" value="Znf_FYVE_PHD"/>
</dbReference>
<dbReference type="Gene3D" id="1.10.10.60">
    <property type="entry name" value="Homeodomain-like"/>
    <property type="match status" value="1"/>
</dbReference>
<keyword evidence="2 6" id="KW-0863">Zinc-finger</keyword>
<keyword evidence="3" id="KW-0862">Zinc</keyword>
<dbReference type="PROSITE" id="PS50016">
    <property type="entry name" value="ZF_PHD_2"/>
    <property type="match status" value="1"/>
</dbReference>
<feature type="domain" description="PHD-type" evidence="8">
    <location>
        <begin position="556"/>
        <end position="609"/>
    </location>
</feature>
<reference evidence="10" key="1">
    <citation type="submission" date="2018-11" db="EMBL/GenBank/DDBJ databases">
        <authorList>
            <person name="Alioto T."/>
            <person name="Alioto T."/>
        </authorList>
    </citation>
    <scope>NUCLEOTIDE SEQUENCE</scope>
</reference>
<evidence type="ECO:0000256" key="6">
    <source>
        <dbReference type="PROSITE-ProRule" id="PRU00146"/>
    </source>
</evidence>
<dbReference type="PANTHER" id="PTHR19303">
    <property type="entry name" value="TRANSPOSON"/>
    <property type="match status" value="1"/>
</dbReference>
<protein>
    <recommendedName>
        <fullName evidence="12">HTH CENPB-type domain-containing protein</fullName>
    </recommendedName>
</protein>
<evidence type="ECO:0000256" key="4">
    <source>
        <dbReference type="ARBA" id="ARBA00023125"/>
    </source>
</evidence>
<comment type="caution">
    <text evidence="10">The sequence shown here is derived from an EMBL/GenBank/DDBJ whole genome shotgun (WGS) entry which is preliminary data.</text>
</comment>
<dbReference type="EMBL" id="UYJE01003336">
    <property type="protein sequence ID" value="VDI18437.1"/>
    <property type="molecule type" value="Genomic_DNA"/>
</dbReference>
<evidence type="ECO:0000256" key="1">
    <source>
        <dbReference type="ARBA" id="ARBA00022723"/>
    </source>
</evidence>
<feature type="compositionally biased region" description="Basic and acidic residues" evidence="7">
    <location>
        <begin position="504"/>
        <end position="536"/>
    </location>
</feature>
<keyword evidence="11" id="KW-1185">Reference proteome</keyword>
<dbReference type="Proteomes" id="UP000596742">
    <property type="component" value="Unassembled WGS sequence"/>
</dbReference>
<evidence type="ECO:0000256" key="3">
    <source>
        <dbReference type="ARBA" id="ARBA00022833"/>
    </source>
</evidence>
<dbReference type="PROSITE" id="PS51253">
    <property type="entry name" value="HTH_CENPB"/>
    <property type="match status" value="1"/>
</dbReference>
<dbReference type="InterPro" id="IPR007889">
    <property type="entry name" value="HTH_Psq"/>
</dbReference>
<evidence type="ECO:0000259" key="9">
    <source>
        <dbReference type="PROSITE" id="PS51253"/>
    </source>
</evidence>
<feature type="region of interest" description="Disordered" evidence="7">
    <location>
        <begin position="499"/>
        <end position="553"/>
    </location>
</feature>
<gene>
    <name evidence="10" type="ORF">MGAL_10B042560</name>
</gene>
<evidence type="ECO:0008006" key="12">
    <source>
        <dbReference type="Google" id="ProtNLM"/>
    </source>
</evidence>
<feature type="domain" description="HTH CENPB-type" evidence="9">
    <location>
        <begin position="57"/>
        <end position="132"/>
    </location>
</feature>
<evidence type="ECO:0000256" key="5">
    <source>
        <dbReference type="ARBA" id="ARBA00023242"/>
    </source>
</evidence>
<dbReference type="InterPro" id="IPR006600">
    <property type="entry name" value="HTH_CenpB_DNA-bd_dom"/>
</dbReference>
<keyword evidence="4" id="KW-0238">DNA-binding</keyword>
<dbReference type="GO" id="GO:0008270">
    <property type="term" value="F:zinc ion binding"/>
    <property type="evidence" value="ECO:0007669"/>
    <property type="project" value="UniProtKB-KW"/>
</dbReference>
<name>A0A8B6DH84_MYTGA</name>
<dbReference type="PANTHER" id="PTHR19303:SF74">
    <property type="entry name" value="POGO TRANSPOSABLE ELEMENT WITH KRAB DOMAIN"/>
    <property type="match status" value="1"/>
</dbReference>
<proteinExistence type="predicted"/>
<dbReference type="InterPro" id="IPR050863">
    <property type="entry name" value="CenT-Element_Derived"/>
</dbReference>
<dbReference type="SUPFAM" id="SSF57903">
    <property type="entry name" value="FYVE/PHD zinc finger"/>
    <property type="match status" value="1"/>
</dbReference>
<accession>A0A8B6DH84</accession>
<dbReference type="GO" id="GO:0005634">
    <property type="term" value="C:nucleus"/>
    <property type="evidence" value="ECO:0007669"/>
    <property type="project" value="TreeGrafter"/>
</dbReference>